<evidence type="ECO:0000313" key="3">
    <source>
        <dbReference type="Proteomes" id="UP001189624"/>
    </source>
</evidence>
<gene>
    <name evidence="2" type="ORF">AYBTSS11_LOCUS22205</name>
</gene>
<protein>
    <submittedName>
        <fullName evidence="2">Uncharacterized protein</fullName>
    </submittedName>
</protein>
<dbReference type="Proteomes" id="UP001189624">
    <property type="component" value="Chromosome 7"/>
</dbReference>
<dbReference type="AlphaFoldDB" id="A0AA86SPT2"/>
<accession>A0AA86SPT2</accession>
<proteinExistence type="predicted"/>
<feature type="region of interest" description="Disordered" evidence="1">
    <location>
        <begin position="1"/>
        <end position="38"/>
    </location>
</feature>
<name>A0AA86SPT2_9FABA</name>
<dbReference type="EMBL" id="OY731404">
    <property type="protein sequence ID" value="CAJ1969329.1"/>
    <property type="molecule type" value="Genomic_DNA"/>
</dbReference>
<keyword evidence="3" id="KW-1185">Reference proteome</keyword>
<dbReference type="Gramene" id="rna-AYBTSS11_LOCUS22205">
    <property type="protein sequence ID" value="CAJ1969329.1"/>
    <property type="gene ID" value="gene-AYBTSS11_LOCUS22205"/>
</dbReference>
<sequence>MARDNPLPWIHAQLAPQRRATSSPEQVPKLNPPSSVPSRTSCTNNFLFSGEEDADNWRIIDNATRGTENWVLRNPVFSILGGKVKKAVKTINGNGNPDRQKFHDSSFSGILQYNLPRAVKKLSPRSMCTFLDFYLSLRFRKPLPRSMCILTVSRFLTLAAM</sequence>
<organism evidence="2 3">
    <name type="scientific">Sphenostylis stenocarpa</name>
    <dbReference type="NCBI Taxonomy" id="92480"/>
    <lineage>
        <taxon>Eukaryota</taxon>
        <taxon>Viridiplantae</taxon>
        <taxon>Streptophyta</taxon>
        <taxon>Embryophyta</taxon>
        <taxon>Tracheophyta</taxon>
        <taxon>Spermatophyta</taxon>
        <taxon>Magnoliopsida</taxon>
        <taxon>eudicotyledons</taxon>
        <taxon>Gunneridae</taxon>
        <taxon>Pentapetalae</taxon>
        <taxon>rosids</taxon>
        <taxon>fabids</taxon>
        <taxon>Fabales</taxon>
        <taxon>Fabaceae</taxon>
        <taxon>Papilionoideae</taxon>
        <taxon>50 kb inversion clade</taxon>
        <taxon>NPAAA clade</taxon>
        <taxon>indigoferoid/millettioid clade</taxon>
        <taxon>Phaseoleae</taxon>
        <taxon>Sphenostylis</taxon>
    </lineage>
</organism>
<evidence type="ECO:0000256" key="1">
    <source>
        <dbReference type="SAM" id="MobiDB-lite"/>
    </source>
</evidence>
<reference evidence="2" key="1">
    <citation type="submission" date="2023-10" db="EMBL/GenBank/DDBJ databases">
        <authorList>
            <person name="Domelevo Entfellner J.-B."/>
        </authorList>
    </citation>
    <scope>NUCLEOTIDE SEQUENCE</scope>
</reference>
<evidence type="ECO:0000313" key="2">
    <source>
        <dbReference type="EMBL" id="CAJ1969329.1"/>
    </source>
</evidence>